<gene>
    <name evidence="1" type="ORF">ACAOBT_LOCUS6526</name>
</gene>
<dbReference type="Proteomes" id="UP001152888">
    <property type="component" value="Unassembled WGS sequence"/>
</dbReference>
<accession>A0A9P0K291</accession>
<dbReference type="AlphaFoldDB" id="A0A9P0K291"/>
<reference evidence="1" key="1">
    <citation type="submission" date="2022-03" db="EMBL/GenBank/DDBJ databases">
        <authorList>
            <person name="Sayadi A."/>
        </authorList>
    </citation>
    <scope>NUCLEOTIDE SEQUENCE</scope>
</reference>
<keyword evidence="2" id="KW-1185">Reference proteome</keyword>
<sequence length="279" mass="33009">MVREKENELCLNEKGQKMRYMNHMPNAEDFEVKCKHLKTALQCHEVSTEDVKRVREFVYRQPVKTIIDNKIAHLIEVKHPKRKKSEETLTNKGQAIRLDYFLRNINSDRLLVCQKTFLAALKISQRNILTIGKKKAEGQIIERRGGDRRSKKYEEQKNSVKKFIGNLHASESHYNQVFYRTDNDTKYQNYLKRGAELENYQPKQIELRNSIKKIKLENVETLLKKYQEDWEDNGTFAWYKNLLNERRHPTGDEEETCPESDDVDPELCDCAEEDIGLKI</sequence>
<evidence type="ECO:0000313" key="1">
    <source>
        <dbReference type="EMBL" id="CAH1965816.1"/>
    </source>
</evidence>
<name>A0A9P0K291_ACAOB</name>
<comment type="caution">
    <text evidence="1">The sequence shown here is derived from an EMBL/GenBank/DDBJ whole genome shotgun (WGS) entry which is preliminary data.</text>
</comment>
<organism evidence="1 2">
    <name type="scientific">Acanthoscelides obtectus</name>
    <name type="common">Bean weevil</name>
    <name type="synonym">Bruchus obtectus</name>
    <dbReference type="NCBI Taxonomy" id="200917"/>
    <lineage>
        <taxon>Eukaryota</taxon>
        <taxon>Metazoa</taxon>
        <taxon>Ecdysozoa</taxon>
        <taxon>Arthropoda</taxon>
        <taxon>Hexapoda</taxon>
        <taxon>Insecta</taxon>
        <taxon>Pterygota</taxon>
        <taxon>Neoptera</taxon>
        <taxon>Endopterygota</taxon>
        <taxon>Coleoptera</taxon>
        <taxon>Polyphaga</taxon>
        <taxon>Cucujiformia</taxon>
        <taxon>Chrysomeloidea</taxon>
        <taxon>Chrysomelidae</taxon>
        <taxon>Bruchinae</taxon>
        <taxon>Bruchini</taxon>
        <taxon>Acanthoscelides</taxon>
    </lineage>
</organism>
<proteinExistence type="predicted"/>
<evidence type="ECO:0000313" key="2">
    <source>
        <dbReference type="Proteomes" id="UP001152888"/>
    </source>
</evidence>
<dbReference type="EMBL" id="CAKOFQ010006729">
    <property type="protein sequence ID" value="CAH1965816.1"/>
    <property type="molecule type" value="Genomic_DNA"/>
</dbReference>
<protein>
    <submittedName>
        <fullName evidence="1">Uncharacterized protein</fullName>
    </submittedName>
</protein>